<accession>A0A418Y859</accession>
<dbReference type="Proteomes" id="UP000284006">
    <property type="component" value="Unassembled WGS sequence"/>
</dbReference>
<reference evidence="1 2" key="1">
    <citation type="submission" date="2018-09" db="EMBL/GenBank/DDBJ databases">
        <authorList>
            <person name="Zhu H."/>
        </authorList>
    </citation>
    <scope>NUCLEOTIDE SEQUENCE [LARGE SCALE GENOMIC DNA]</scope>
    <source>
        <strain evidence="1 2">K1S02-61</strain>
    </source>
</reference>
<dbReference type="AlphaFoldDB" id="A0A418Y859"/>
<organism evidence="1 2">
    <name type="scientific">Massilia cavernae</name>
    <dbReference type="NCBI Taxonomy" id="2320864"/>
    <lineage>
        <taxon>Bacteria</taxon>
        <taxon>Pseudomonadati</taxon>
        <taxon>Pseudomonadota</taxon>
        <taxon>Betaproteobacteria</taxon>
        <taxon>Burkholderiales</taxon>
        <taxon>Oxalobacteraceae</taxon>
        <taxon>Telluria group</taxon>
        <taxon>Massilia</taxon>
    </lineage>
</organism>
<evidence type="ECO:0000313" key="1">
    <source>
        <dbReference type="EMBL" id="RJG27468.1"/>
    </source>
</evidence>
<evidence type="ECO:0000313" key="2">
    <source>
        <dbReference type="Proteomes" id="UP000284006"/>
    </source>
</evidence>
<keyword evidence="2" id="KW-1185">Reference proteome</keyword>
<sequence>MSERSFAVWSVGLALVFAIVVPEPGQSHAPVVELTLNQPAMTLESPPAVALAPPAVSARAQAQAPRAAPYTVERAAGVQPETRKPILWAVHARP</sequence>
<gene>
    <name evidence="1" type="ORF">D3872_01045</name>
</gene>
<comment type="caution">
    <text evidence="1">The sequence shown here is derived from an EMBL/GenBank/DDBJ whole genome shotgun (WGS) entry which is preliminary data.</text>
</comment>
<dbReference type="EMBL" id="QYUP01000010">
    <property type="protein sequence ID" value="RJG27468.1"/>
    <property type="molecule type" value="Genomic_DNA"/>
</dbReference>
<dbReference type="RefSeq" id="WP_119809057.1">
    <property type="nucleotide sequence ID" value="NZ_QYUP01000010.1"/>
</dbReference>
<proteinExistence type="predicted"/>
<protein>
    <submittedName>
        <fullName evidence="1">Uncharacterized protein</fullName>
    </submittedName>
</protein>
<name>A0A418Y859_9BURK</name>